<dbReference type="InterPro" id="IPR040676">
    <property type="entry name" value="DUF5641"/>
</dbReference>
<dbReference type="PANTHER" id="PTHR47331:SF4">
    <property type="entry name" value="PEPTIDASE S1 DOMAIN-CONTAINING PROTEIN"/>
    <property type="match status" value="1"/>
</dbReference>
<dbReference type="Pfam" id="PF18701">
    <property type="entry name" value="DUF5641"/>
    <property type="match status" value="1"/>
</dbReference>
<dbReference type="PROSITE" id="PS50994">
    <property type="entry name" value="INTEGRASE"/>
    <property type="match status" value="1"/>
</dbReference>
<dbReference type="SUPFAM" id="SSF53098">
    <property type="entry name" value="Ribonuclease H-like"/>
    <property type="match status" value="1"/>
</dbReference>
<evidence type="ECO:0000256" key="2">
    <source>
        <dbReference type="SAM" id="Phobius"/>
    </source>
</evidence>
<keyword evidence="2" id="KW-0472">Membrane</keyword>
<feature type="transmembrane region" description="Helical" evidence="2">
    <location>
        <begin position="1215"/>
        <end position="1233"/>
    </location>
</feature>
<dbReference type="GO" id="GO:0042575">
    <property type="term" value="C:DNA polymerase complex"/>
    <property type="evidence" value="ECO:0007669"/>
    <property type="project" value="UniProtKB-ARBA"/>
</dbReference>
<feature type="compositionally biased region" description="Pro residues" evidence="1">
    <location>
        <begin position="2128"/>
        <end position="2139"/>
    </location>
</feature>
<dbReference type="InterPro" id="IPR008042">
    <property type="entry name" value="Retrotrans_Pao"/>
</dbReference>
<evidence type="ECO:0000313" key="4">
    <source>
        <dbReference type="EMBL" id="CAD2208289.1"/>
    </source>
</evidence>
<dbReference type="EMBL" id="CAJEWN010003661">
    <property type="protein sequence ID" value="CAD2208289.1"/>
    <property type="molecule type" value="Genomic_DNA"/>
</dbReference>
<protein>
    <recommendedName>
        <fullName evidence="3">Integrase catalytic domain-containing protein</fullName>
    </recommendedName>
</protein>
<evidence type="ECO:0000313" key="5">
    <source>
        <dbReference type="Proteomes" id="UP000580250"/>
    </source>
</evidence>
<keyword evidence="2" id="KW-1133">Transmembrane helix</keyword>
<evidence type="ECO:0000256" key="1">
    <source>
        <dbReference type="SAM" id="MobiDB-lite"/>
    </source>
</evidence>
<dbReference type="Gene3D" id="3.30.420.10">
    <property type="entry name" value="Ribonuclease H-like superfamily/Ribonuclease H"/>
    <property type="match status" value="2"/>
</dbReference>
<dbReference type="SUPFAM" id="SSF56672">
    <property type="entry name" value="DNA/RNA polymerases"/>
    <property type="match status" value="1"/>
</dbReference>
<dbReference type="InterPro" id="IPR036397">
    <property type="entry name" value="RNaseH_sf"/>
</dbReference>
<dbReference type="OrthoDB" id="2275149at2759"/>
<dbReference type="InterPro" id="IPR041588">
    <property type="entry name" value="Integrase_H2C2"/>
</dbReference>
<name>A0A6V7Y9A7_MELEN</name>
<dbReference type="InterPro" id="IPR009878">
    <property type="entry name" value="Phlebovirus_G2_fusion"/>
</dbReference>
<dbReference type="InterPro" id="IPR001584">
    <property type="entry name" value="Integrase_cat-core"/>
</dbReference>
<dbReference type="Gene3D" id="2.60.98.50">
    <property type="match status" value="1"/>
</dbReference>
<dbReference type="GO" id="GO:0015074">
    <property type="term" value="P:DNA integration"/>
    <property type="evidence" value="ECO:0007669"/>
    <property type="project" value="InterPro"/>
</dbReference>
<dbReference type="Gene3D" id="1.10.340.70">
    <property type="match status" value="1"/>
</dbReference>
<feature type="transmembrane region" description="Helical" evidence="2">
    <location>
        <begin position="1122"/>
        <end position="1143"/>
    </location>
</feature>
<dbReference type="Gene3D" id="2.60.40.3770">
    <property type="match status" value="1"/>
</dbReference>
<comment type="caution">
    <text evidence="4">The sequence shown here is derived from an EMBL/GenBank/DDBJ whole genome shotgun (WGS) entry which is preliminary data.</text>
</comment>
<feature type="transmembrane region" description="Helical" evidence="2">
    <location>
        <begin position="1693"/>
        <end position="1710"/>
    </location>
</feature>
<feature type="compositionally biased region" description="Basic and acidic residues" evidence="1">
    <location>
        <begin position="2144"/>
        <end position="2155"/>
    </location>
</feature>
<accession>A0A6V7Y9A7</accession>
<feature type="domain" description="Integrase catalytic" evidence="3">
    <location>
        <begin position="611"/>
        <end position="784"/>
    </location>
</feature>
<dbReference type="InterPro" id="IPR043502">
    <property type="entry name" value="DNA/RNA_pol_sf"/>
</dbReference>
<evidence type="ECO:0000259" key="3">
    <source>
        <dbReference type="PROSITE" id="PS50994"/>
    </source>
</evidence>
<sequence>MVGLHEEDREVAKFLWLKDPVKPPSTDNIQVYRFARVAFGVICSPYLLAGVIRHHLEKYGTTTATELASSLYVDNLHLGASSPEELIRKCNQAKMIFSEAKMNLREFTSNSPETISAIPVEDRLDKSEVKVLGMQWDIQNDELGFQWPSSQISPNPTRRSVLSTLAGIYDPLGLLCPAVLPAKLFFQQLWDDKHDWDTPLALEEKSVWESFLQGWQVQEIRLQRKVLQSHDKIQIHAFVDASISTYAVAIFIRGEHNNYFSSNLIFAKTRLKPKKGGKTLTIPRMELIAILIGVRALAYVNKEIGKPIDQVHLWSDSQIALSWVKSPQNQPTFVQRRLNEIKKHEDIHFHYVRTDENPADTATRGATPTELRSDLRWWRGPDWLIQPQANWPEDITFQSFTNHDLNKFEESEEDPFNTQICLAATETPHGTHQLLKRVSSWGKARRVMLYILRFIKIVLGKKRAQSIRLDSISFNGVPTTRDYEISEEYLIRWEQKECGEELGKYRHIIDNNKIMRLQTRLTNSQGPEGLIHPVLLPKHSDVGKSIMKDIHTRLCHGGVDWTLTEFLNNYWQPRARQAIRKVISECMACRRMNSYKYALPTMPPLPADRVQQRLPFQSIGVDYAGPTLTKVQGSLVKCWLVLITCLTTGAVYIEPTLDLTAASFLNVFRRFISRRGRPDRVLSDNGRNFVLAEKALSAALVSHLAENKIEWKFIPALSPWAGGIYERLIGMAKTCFKRTMGRQVLPYDQLATFTAEVEAALNSRPLTHTSDEEGAPLPLRPVDFIQPGATLSYDFTFKKTKRDKHVLPHDQLLTLWKSTLENLDSFWERWKREYLVILRDRSKWEHAGPRLQTHSAPKLGEVVLVEDIMRPRNAWLLARVVGLNGHPGPIRSVKLQMPNGRITTRPVNKIYPLEAGTEQTDIQPVSNPVESFTPIEEEQVEEPELLEPQEQDNQLIENQPPTTSLKQKPKEPAALVSKHKMVTRGKAKLGIQSILAACLLTIIINPILGFTSPIKCEGCPTCHGCLVHCSKAGVNVLSPPKISKIEICCLDRCQLLPGQEETIHHLPKEILVNDYTCHAKFWDTNREIPFEVSTKCLAFHQCQLVDCTFCLDLLTNPTCNPMAAALVLIGICFPLLLILSCCCKSLQTLLRPLGVIWRLTRPLYTWGRRRGSKALSKGRDLLKENQTNIKENARKFKKGAQKRSKEMRQASLARLARYGIIPALLLFLAHLIIGEPISIISQTENCRVREGTRICTILSSTTLSLLPAGQPTTLLIKDKRGDILGALMLTLKALTLNCNPRTLTYLRSYRISTRSVWRCPSGGSCSGSFCSQVGANTHIPELVEVMDKPGSSGCLESSALWSKGCGFPTASCYFYRWYAIPMTLDVFELFECPTWDFHIKTTLQLTVNDQIVEETVTLHPGLTHHWANISLTPISVTNPPAPVLSTPFLTHGFSVALGDGVPTDLKCQDRPSAAGFGCNISSNTCKDCRPTPDGSITCQCREFDGEAILADPVKRLPLTIGRHTFLTEDDQVYVEQSYTPIQINLQMNNFQLVTEITESTCQITIDDVSGCYRCLTGVQIKYSCSTDFGSSLADIRCDDGIHFIARCSFNGTEGAAHFAYNRSKIDTECQVKCPGGNSQLHIKGQLLFIPIQWRQERIVQSSKGEKSSAWNFNPLRFHPISLIMTSLPLPSPLYLLLISTLVIIAIYSILRFKFAIWRKMSSLLITSLLINNFAVEGEGALRPLLIFGNHSLPPPSIHIYSQIATYPPSKQKEKIWNGHEQAKQMASQLKMFATHPFVKNKLSSHSLIQLTFGSFRLLFIRKNLFSYTKECAKTLNLVLHTTKSHQHISISKLLSKKEKINFFSPFTKEGTEIANPHMCRKNSAHCFNSKAYKKEEFGPMFTTPPNSSCLSTSPRKCFFILISTKIFFNNLNKFRLIYFAIMPLGDFFAVPPRKPGETRDEYLQACLAKGYNPTLPEKGQSMADYIPKELGLIFFDSLCGNEARRRGEGLLTFFWEKLRCHGLPLPDEEPCLSRAAREELVEPNLTVAQFFRNKGRALTHPDLPCIIIKGGIRGSSRKSRRHARVVGHQCWKVGESHKSFFPLEQIIYDPTEPDPSFGGNAATGFTPPSSPPPELPPGEGPSTEEEHAKEKENNELKISFPRGGPPIRALSILLFIAVFTASVNENLACCINSPDISLSHFNYFLPIEMKRNSSNNGNNKAEKRAKENLYLEVFGPPTSAAQQQEMEQHLKEMNVEQLLEIGNKPVMAVAPEEMDNSTTSTLLKATSEIIKNKEINKINSASQDGKQMVEKQQEKKELPAATAKENALVVSVGEGKIELGESNKGNILMPDLKAKLEKDRLKQERQNQKNQALVEAFFSFAQKADCSTNSGQCASSHGGSL</sequence>
<dbReference type="Proteomes" id="UP000580250">
    <property type="component" value="Unassembled WGS sequence"/>
</dbReference>
<gene>
    <name evidence="4" type="ORF">MENT_LOCUS62309</name>
</gene>
<dbReference type="InterPro" id="IPR012337">
    <property type="entry name" value="RNaseH-like_sf"/>
</dbReference>
<reference evidence="4 5" key="1">
    <citation type="submission" date="2020-08" db="EMBL/GenBank/DDBJ databases">
        <authorList>
            <person name="Koutsovoulos G."/>
            <person name="Danchin GJ E."/>
        </authorList>
    </citation>
    <scope>NUCLEOTIDE SEQUENCE [LARGE SCALE GENOMIC DNA]</scope>
</reference>
<organism evidence="4 5">
    <name type="scientific">Meloidogyne enterolobii</name>
    <name type="common">Root-knot nematode worm</name>
    <name type="synonym">Meloidogyne mayaguensis</name>
    <dbReference type="NCBI Taxonomy" id="390850"/>
    <lineage>
        <taxon>Eukaryota</taxon>
        <taxon>Metazoa</taxon>
        <taxon>Ecdysozoa</taxon>
        <taxon>Nematoda</taxon>
        <taxon>Chromadorea</taxon>
        <taxon>Rhabditida</taxon>
        <taxon>Tylenchina</taxon>
        <taxon>Tylenchomorpha</taxon>
        <taxon>Tylenchoidea</taxon>
        <taxon>Meloidogynidae</taxon>
        <taxon>Meloidogyninae</taxon>
        <taxon>Meloidogyne</taxon>
    </lineage>
</organism>
<proteinExistence type="predicted"/>
<dbReference type="GO" id="GO:0003676">
    <property type="term" value="F:nucleic acid binding"/>
    <property type="evidence" value="ECO:0007669"/>
    <property type="project" value="InterPro"/>
</dbReference>
<dbReference type="Pfam" id="PF17921">
    <property type="entry name" value="Integrase_H2C2"/>
    <property type="match status" value="1"/>
</dbReference>
<dbReference type="Pfam" id="PF07245">
    <property type="entry name" value="Phlebovirus_G2"/>
    <property type="match status" value="1"/>
</dbReference>
<feature type="region of interest" description="Disordered" evidence="1">
    <location>
        <begin position="2112"/>
        <end position="2160"/>
    </location>
</feature>
<dbReference type="PANTHER" id="PTHR47331">
    <property type="entry name" value="PHD-TYPE DOMAIN-CONTAINING PROTEIN"/>
    <property type="match status" value="1"/>
</dbReference>
<dbReference type="Pfam" id="PF05380">
    <property type="entry name" value="Peptidase_A17"/>
    <property type="match status" value="1"/>
</dbReference>
<keyword evidence="2" id="KW-0812">Transmembrane</keyword>